<dbReference type="Proteomes" id="UP001470230">
    <property type="component" value="Unassembled WGS sequence"/>
</dbReference>
<dbReference type="Pfam" id="PF12464">
    <property type="entry name" value="Mac"/>
    <property type="match status" value="1"/>
</dbReference>
<evidence type="ECO:0000313" key="6">
    <source>
        <dbReference type="EMBL" id="KAK8899117.1"/>
    </source>
</evidence>
<dbReference type="InterPro" id="IPR039369">
    <property type="entry name" value="LacA-like"/>
</dbReference>
<evidence type="ECO:0000259" key="5">
    <source>
        <dbReference type="SMART" id="SM01266"/>
    </source>
</evidence>
<comment type="similarity">
    <text evidence="1">Belongs to the transferase hexapeptide repeat family.</text>
</comment>
<dbReference type="PANTHER" id="PTHR43017:SF1">
    <property type="entry name" value="ACETYLTRANSFERASE YJL218W-RELATED"/>
    <property type="match status" value="1"/>
</dbReference>
<proteinExistence type="inferred from homology"/>
<gene>
    <name evidence="6" type="ORF">M9Y10_001418</name>
</gene>
<protein>
    <recommendedName>
        <fullName evidence="5">Maltose/galactoside acetyltransferase domain-containing protein</fullName>
    </recommendedName>
</protein>
<dbReference type="PANTHER" id="PTHR43017">
    <property type="entry name" value="GALACTOSIDE O-ACETYLTRANSFERASE"/>
    <property type="match status" value="1"/>
</dbReference>
<reference evidence="6 7" key="1">
    <citation type="submission" date="2024-04" db="EMBL/GenBank/DDBJ databases">
        <title>Tritrichomonas musculus Genome.</title>
        <authorList>
            <person name="Alves-Ferreira E."/>
            <person name="Grigg M."/>
            <person name="Lorenzi H."/>
            <person name="Galac M."/>
        </authorList>
    </citation>
    <scope>NUCLEOTIDE SEQUENCE [LARGE SCALE GENOMIC DNA]</scope>
    <source>
        <strain evidence="6 7">EAF2021</strain>
    </source>
</reference>
<evidence type="ECO:0000256" key="4">
    <source>
        <dbReference type="ARBA" id="ARBA00023315"/>
    </source>
</evidence>
<dbReference type="InterPro" id="IPR011004">
    <property type="entry name" value="Trimer_LpxA-like_sf"/>
</dbReference>
<evidence type="ECO:0000256" key="2">
    <source>
        <dbReference type="ARBA" id="ARBA00022679"/>
    </source>
</evidence>
<dbReference type="InterPro" id="IPR018357">
    <property type="entry name" value="Hexapep_transf_CS"/>
</dbReference>
<organism evidence="6 7">
    <name type="scientific">Tritrichomonas musculus</name>
    <dbReference type="NCBI Taxonomy" id="1915356"/>
    <lineage>
        <taxon>Eukaryota</taxon>
        <taxon>Metamonada</taxon>
        <taxon>Parabasalia</taxon>
        <taxon>Tritrichomonadida</taxon>
        <taxon>Tritrichomonadidae</taxon>
        <taxon>Tritrichomonas</taxon>
    </lineage>
</organism>
<dbReference type="SMART" id="SM01266">
    <property type="entry name" value="Mac"/>
    <property type="match status" value="1"/>
</dbReference>
<keyword evidence="2" id="KW-0808">Transferase</keyword>
<dbReference type="InterPro" id="IPR024688">
    <property type="entry name" value="Mac_dom"/>
</dbReference>
<evidence type="ECO:0000256" key="3">
    <source>
        <dbReference type="ARBA" id="ARBA00022737"/>
    </source>
</evidence>
<dbReference type="InterPro" id="IPR001451">
    <property type="entry name" value="Hexapep"/>
</dbReference>
<dbReference type="Pfam" id="PF00132">
    <property type="entry name" value="Hexapep"/>
    <property type="match status" value="1"/>
</dbReference>
<dbReference type="CDD" id="cd03357">
    <property type="entry name" value="LbH_MAT_GAT"/>
    <property type="match status" value="1"/>
</dbReference>
<dbReference type="EMBL" id="JAPFFF010000001">
    <property type="protein sequence ID" value="KAK8899117.1"/>
    <property type="molecule type" value="Genomic_DNA"/>
</dbReference>
<keyword evidence="3" id="KW-0677">Repeat</keyword>
<evidence type="ECO:0000313" key="7">
    <source>
        <dbReference type="Proteomes" id="UP001470230"/>
    </source>
</evidence>
<comment type="caution">
    <text evidence="6">The sequence shown here is derived from an EMBL/GenBank/DDBJ whole genome shotgun (WGS) entry which is preliminary data.</text>
</comment>
<keyword evidence="7" id="KW-1185">Reference proteome</keyword>
<feature type="domain" description="Maltose/galactoside acetyltransferase" evidence="5">
    <location>
        <begin position="43"/>
        <end position="97"/>
    </location>
</feature>
<dbReference type="SUPFAM" id="SSF51161">
    <property type="entry name" value="Trimeric LpxA-like enzymes"/>
    <property type="match status" value="1"/>
</dbReference>
<sequence>MLSSNFGSKISSSLFKTFGRAFAQVYSQGYHEPLNAQQTSTNYERFKQNKLYLPDGPEFMDNQHEYQDKMVEYNRTFPTETDKRAKMLKEIFAECGDNVVIETPINANWGCKHVHLGKNIYINSNVTFVDDDHIYIGDYTMFAPNVTLATAAHPILPSLRRQGYQYNLPIHIGQNVWIGAGVIVMPGVTIGDNSVIGAGSVVTNDIPANSVAMGTPCRVIREIGEHDKKYYYRNREIDL</sequence>
<dbReference type="PROSITE" id="PS00101">
    <property type="entry name" value="HEXAPEP_TRANSFERASES"/>
    <property type="match status" value="1"/>
</dbReference>
<dbReference type="Gene3D" id="2.160.10.10">
    <property type="entry name" value="Hexapeptide repeat proteins"/>
    <property type="match status" value="1"/>
</dbReference>
<accession>A0ABR2L8R0</accession>
<name>A0ABR2L8R0_9EUKA</name>
<keyword evidence="4" id="KW-0012">Acyltransferase</keyword>
<evidence type="ECO:0000256" key="1">
    <source>
        <dbReference type="ARBA" id="ARBA00007274"/>
    </source>
</evidence>